<organism evidence="1 2">
    <name type="scientific">Ixodes persulcatus</name>
    <name type="common">Taiga tick</name>
    <dbReference type="NCBI Taxonomy" id="34615"/>
    <lineage>
        <taxon>Eukaryota</taxon>
        <taxon>Metazoa</taxon>
        <taxon>Ecdysozoa</taxon>
        <taxon>Arthropoda</taxon>
        <taxon>Chelicerata</taxon>
        <taxon>Arachnida</taxon>
        <taxon>Acari</taxon>
        <taxon>Parasitiformes</taxon>
        <taxon>Ixodida</taxon>
        <taxon>Ixodoidea</taxon>
        <taxon>Ixodidae</taxon>
        <taxon>Ixodinae</taxon>
        <taxon>Ixodes</taxon>
    </lineage>
</organism>
<dbReference type="Proteomes" id="UP000805193">
    <property type="component" value="Unassembled WGS sequence"/>
</dbReference>
<comment type="caution">
    <text evidence="1">The sequence shown here is derived from an EMBL/GenBank/DDBJ whole genome shotgun (WGS) entry which is preliminary data.</text>
</comment>
<gene>
    <name evidence="1" type="ORF">HPB47_025096</name>
</gene>
<name>A0AC60Q2G1_IXOPE</name>
<accession>A0AC60Q2G1</accession>
<proteinExistence type="predicted"/>
<protein>
    <submittedName>
        <fullName evidence="1">Uncharacterized protein</fullName>
    </submittedName>
</protein>
<evidence type="ECO:0000313" key="1">
    <source>
        <dbReference type="EMBL" id="KAG0427886.1"/>
    </source>
</evidence>
<evidence type="ECO:0000313" key="2">
    <source>
        <dbReference type="Proteomes" id="UP000805193"/>
    </source>
</evidence>
<dbReference type="EMBL" id="JABSTQ010009584">
    <property type="protein sequence ID" value="KAG0427886.1"/>
    <property type="molecule type" value="Genomic_DNA"/>
</dbReference>
<keyword evidence="2" id="KW-1185">Reference proteome</keyword>
<reference evidence="1 2" key="1">
    <citation type="journal article" date="2020" name="Cell">
        <title>Large-Scale Comparative Analyses of Tick Genomes Elucidate Their Genetic Diversity and Vector Capacities.</title>
        <authorList>
            <consortium name="Tick Genome and Microbiome Consortium (TIGMIC)"/>
            <person name="Jia N."/>
            <person name="Wang J."/>
            <person name="Shi W."/>
            <person name="Du L."/>
            <person name="Sun Y."/>
            <person name="Zhan W."/>
            <person name="Jiang J.F."/>
            <person name="Wang Q."/>
            <person name="Zhang B."/>
            <person name="Ji P."/>
            <person name="Bell-Sakyi L."/>
            <person name="Cui X.M."/>
            <person name="Yuan T.T."/>
            <person name="Jiang B.G."/>
            <person name="Yang W.F."/>
            <person name="Lam T.T."/>
            <person name="Chang Q.C."/>
            <person name="Ding S.J."/>
            <person name="Wang X.J."/>
            <person name="Zhu J.G."/>
            <person name="Ruan X.D."/>
            <person name="Zhao L."/>
            <person name="Wei J.T."/>
            <person name="Ye R.Z."/>
            <person name="Que T.C."/>
            <person name="Du C.H."/>
            <person name="Zhou Y.H."/>
            <person name="Cheng J.X."/>
            <person name="Dai P.F."/>
            <person name="Guo W.B."/>
            <person name="Han X.H."/>
            <person name="Huang E.J."/>
            <person name="Li L.F."/>
            <person name="Wei W."/>
            <person name="Gao Y.C."/>
            <person name="Liu J.Z."/>
            <person name="Shao H.Z."/>
            <person name="Wang X."/>
            <person name="Wang C.C."/>
            <person name="Yang T.C."/>
            <person name="Huo Q.B."/>
            <person name="Li W."/>
            <person name="Chen H.Y."/>
            <person name="Chen S.E."/>
            <person name="Zhou L.G."/>
            <person name="Ni X.B."/>
            <person name="Tian J.H."/>
            <person name="Sheng Y."/>
            <person name="Liu T."/>
            <person name="Pan Y.S."/>
            <person name="Xia L.Y."/>
            <person name="Li J."/>
            <person name="Zhao F."/>
            <person name="Cao W.C."/>
        </authorList>
    </citation>
    <scope>NUCLEOTIDE SEQUENCE [LARGE SCALE GENOMIC DNA]</scope>
    <source>
        <strain evidence="1">Iper-2018</strain>
    </source>
</reference>
<sequence length="92" mass="9078">MFSLPGTLAAGVCDGRREVSVVATSRLERLSDSGSAVAACRRQSRHGVLGSHLGLGRGAGVGGSLSLAPTRPCVAGGRLAPRPCGTAPTPAA</sequence>